<evidence type="ECO:0000259" key="5">
    <source>
        <dbReference type="SMART" id="SM00014"/>
    </source>
</evidence>
<keyword evidence="4" id="KW-0472">Membrane</keyword>
<organism evidence="6 7">
    <name type="scientific">Psittacicella hinzii</name>
    <dbReference type="NCBI Taxonomy" id="2028575"/>
    <lineage>
        <taxon>Bacteria</taxon>
        <taxon>Pseudomonadati</taxon>
        <taxon>Pseudomonadota</taxon>
        <taxon>Gammaproteobacteria</taxon>
        <taxon>Pasteurellales</taxon>
        <taxon>Psittacicellaceae</taxon>
        <taxon>Psittacicella</taxon>
    </lineage>
</organism>
<evidence type="ECO:0000256" key="2">
    <source>
        <dbReference type="ARBA" id="ARBA00032707"/>
    </source>
</evidence>
<dbReference type="OrthoDB" id="5586741at2"/>
<evidence type="ECO:0000313" key="7">
    <source>
        <dbReference type="Proteomes" id="UP000265691"/>
    </source>
</evidence>
<keyword evidence="7" id="KW-1185">Reference proteome</keyword>
<evidence type="ECO:0000256" key="1">
    <source>
        <dbReference type="ARBA" id="ARBA00012374"/>
    </source>
</evidence>
<dbReference type="EMBL" id="NRHC01000080">
    <property type="protein sequence ID" value="RIY31738.1"/>
    <property type="molecule type" value="Genomic_DNA"/>
</dbReference>
<dbReference type="Gene3D" id="1.20.144.10">
    <property type="entry name" value="Phosphatidic acid phosphatase type 2/haloperoxidase"/>
    <property type="match status" value="2"/>
</dbReference>
<dbReference type="Proteomes" id="UP000265691">
    <property type="component" value="Unassembled WGS sequence"/>
</dbReference>
<feature type="transmembrane region" description="Helical" evidence="4">
    <location>
        <begin position="284"/>
        <end position="306"/>
    </location>
</feature>
<dbReference type="CDD" id="cd01610">
    <property type="entry name" value="PAP2_like"/>
    <property type="match status" value="1"/>
</dbReference>
<feature type="transmembrane region" description="Helical" evidence="4">
    <location>
        <begin position="7"/>
        <end position="27"/>
    </location>
</feature>
<reference evidence="6 7" key="1">
    <citation type="submission" date="2017-08" db="EMBL/GenBank/DDBJ databases">
        <title>Reclassification of Bisgaard taxon 37 and 44.</title>
        <authorList>
            <person name="Christensen H."/>
        </authorList>
    </citation>
    <scope>NUCLEOTIDE SEQUENCE [LARGE SCALE GENOMIC DNA]</scope>
    <source>
        <strain evidence="6 7">B96_3</strain>
    </source>
</reference>
<evidence type="ECO:0000313" key="6">
    <source>
        <dbReference type="EMBL" id="RIY31738.1"/>
    </source>
</evidence>
<accession>A0A3A1Y3E6</accession>
<dbReference type="EC" id="3.6.1.27" evidence="1"/>
<dbReference type="Pfam" id="PF01569">
    <property type="entry name" value="PAP2"/>
    <property type="match status" value="1"/>
</dbReference>
<dbReference type="RefSeq" id="WP_119525495.1">
    <property type="nucleotide sequence ID" value="NZ_NRHC01000080.1"/>
</dbReference>
<feature type="domain" description="Phosphatidic acid phosphatase type 2/haloperoxidase" evidence="5">
    <location>
        <begin position="194"/>
        <end position="299"/>
    </location>
</feature>
<keyword evidence="4" id="KW-0812">Transmembrane</keyword>
<dbReference type="InterPro" id="IPR000326">
    <property type="entry name" value="PAP2/HPO"/>
</dbReference>
<comment type="caution">
    <text evidence="6">The sequence shown here is derived from an EMBL/GenBank/DDBJ whole genome shotgun (WGS) entry which is preliminary data.</text>
</comment>
<feature type="transmembrane region" description="Helical" evidence="4">
    <location>
        <begin position="255"/>
        <end position="278"/>
    </location>
</feature>
<dbReference type="PANTHER" id="PTHR14969:SF54">
    <property type="entry name" value="PHOSPHATIDYLGLYCEROPHOSPHATASE B"/>
    <property type="match status" value="1"/>
</dbReference>
<dbReference type="InterPro" id="IPR036938">
    <property type="entry name" value="PAP2/HPO_sf"/>
</dbReference>
<keyword evidence="4" id="KW-1133">Transmembrane helix</keyword>
<proteinExistence type="predicted"/>
<name>A0A3A1Y3E6_9GAMM</name>
<gene>
    <name evidence="6" type="ORF">CKF54_06175</name>
</gene>
<dbReference type="SUPFAM" id="SSF48317">
    <property type="entry name" value="Acid phosphatase/Vanadium-dependent haloperoxidase"/>
    <property type="match status" value="2"/>
</dbReference>
<evidence type="ECO:0000256" key="4">
    <source>
        <dbReference type="SAM" id="Phobius"/>
    </source>
</evidence>
<evidence type="ECO:0000256" key="3">
    <source>
        <dbReference type="ARBA" id="ARBA00047594"/>
    </source>
</evidence>
<dbReference type="PANTHER" id="PTHR14969">
    <property type="entry name" value="SPHINGOSINE-1-PHOSPHATE PHOSPHOHYDROLASE"/>
    <property type="match status" value="1"/>
</dbReference>
<protein>
    <recommendedName>
        <fullName evidence="1">undecaprenyl-diphosphate phosphatase</fullName>
        <ecNumber evidence="1">3.6.1.27</ecNumber>
    </recommendedName>
    <alternativeName>
        <fullName evidence="2">Undecaprenyl pyrophosphate phosphatase</fullName>
    </alternativeName>
</protein>
<sequence>MKFRYFYLPLLVLLALPLAFIFSGYTWDLNKLATYSSFWDLITVTANPVAAVIISILLLAVLLYFYRANFKLCIAIAVYCFAAVVATQVIKSVVKNTLEEPRPFTYQIAYRLQEIDAERFISDFEKAYKSNPSNPSPYQADLAGDDSIGNLINSLENGTYTGETTIDVNDDQAPKRVQDYLDYYFDKLDKEKRIAFIRFYENSYMQGPQEETRRAALDRLADESPYSFPSGHSIFAATWMMIFMVMAFMARKASFWLVTAGVVTWGLLVEASRIILGYHYAHDVLASNIIAACVIGATFWIMSFMYRLLSNREAKATETSQN</sequence>
<feature type="transmembrane region" description="Helical" evidence="4">
    <location>
        <begin position="47"/>
        <end position="65"/>
    </location>
</feature>
<dbReference type="GO" id="GO:0050380">
    <property type="term" value="F:undecaprenyl-diphosphatase activity"/>
    <property type="evidence" value="ECO:0007669"/>
    <property type="project" value="UniProtKB-EC"/>
</dbReference>
<dbReference type="GO" id="GO:0005886">
    <property type="term" value="C:plasma membrane"/>
    <property type="evidence" value="ECO:0007669"/>
    <property type="project" value="TreeGrafter"/>
</dbReference>
<feature type="transmembrane region" description="Helical" evidence="4">
    <location>
        <begin position="230"/>
        <end position="248"/>
    </location>
</feature>
<dbReference type="SMART" id="SM00014">
    <property type="entry name" value="acidPPc"/>
    <property type="match status" value="1"/>
</dbReference>
<comment type="catalytic activity">
    <reaction evidence="3">
        <text>di-trans,octa-cis-undecaprenyl diphosphate + H2O = di-trans,octa-cis-undecaprenyl phosphate + phosphate + H(+)</text>
        <dbReference type="Rhea" id="RHEA:28094"/>
        <dbReference type="ChEBI" id="CHEBI:15377"/>
        <dbReference type="ChEBI" id="CHEBI:15378"/>
        <dbReference type="ChEBI" id="CHEBI:43474"/>
        <dbReference type="ChEBI" id="CHEBI:58405"/>
        <dbReference type="ChEBI" id="CHEBI:60392"/>
        <dbReference type="EC" id="3.6.1.27"/>
    </reaction>
</comment>
<dbReference type="AlphaFoldDB" id="A0A3A1Y3E6"/>